<dbReference type="RefSeq" id="XP_066920810.1">
    <property type="nucleotide sequence ID" value="XM_067064709.1"/>
</dbReference>
<feature type="region of interest" description="Disordered" evidence="1">
    <location>
        <begin position="200"/>
        <end position="244"/>
    </location>
</feature>
<dbReference type="EnsemblMetazoa" id="CLYHEMT006270.1">
    <property type="protein sequence ID" value="CLYHEMP006270.1"/>
    <property type="gene ID" value="CLYHEMG006270"/>
</dbReference>
<name>A0A7M5U4S5_9CNID</name>
<evidence type="ECO:0000313" key="3">
    <source>
        <dbReference type="Proteomes" id="UP000594262"/>
    </source>
</evidence>
<dbReference type="AlphaFoldDB" id="A0A7M5U4S5"/>
<dbReference type="Proteomes" id="UP000594262">
    <property type="component" value="Unplaced"/>
</dbReference>
<evidence type="ECO:0000313" key="2">
    <source>
        <dbReference type="EnsemblMetazoa" id="CLYHEMP006270.1"/>
    </source>
</evidence>
<dbReference type="GeneID" id="136808170"/>
<protein>
    <submittedName>
        <fullName evidence="2">Uncharacterized protein</fullName>
    </submittedName>
</protein>
<feature type="compositionally biased region" description="Low complexity" evidence="1">
    <location>
        <begin position="214"/>
        <end position="244"/>
    </location>
</feature>
<feature type="compositionally biased region" description="Polar residues" evidence="1">
    <location>
        <begin position="200"/>
        <end position="212"/>
    </location>
</feature>
<keyword evidence="3" id="KW-1185">Reference proteome</keyword>
<sequence>MDPADRETNEQPYLDQNAAVPVLGTLTGRAENLKRNGPVLKKCLNENCEERSYPGCKRCKKCGTVFDKRSKTIESYMPTYKTNLTTQTKKTTANLWTLKRDHEQHCICLTIKKKKDGTFKIDGLTTQGWASNFWSDRENNGSPSNLLFKVLKKAVRENPPLEDDELELLVEADSTQDSPENSQDIPLGHQSFVLPSISTLDSSETDQDNPVRQSIMSTSISKSSMTGQDRQSTMSPSMSIPTPDSEVNLKDLTAINTMEVVAAYTDSIEDPFWLFLVEKHVLNLPEHMLSKEPLSKKQKVTNTHGYLLGYWFEKTQIEGQYQCSPPRTNTGTQTLVRFGENLNNIYVLPKHKVCDQFYILPNLLKETLIREISRRV</sequence>
<organism evidence="2 3">
    <name type="scientific">Clytia hemisphaerica</name>
    <dbReference type="NCBI Taxonomy" id="252671"/>
    <lineage>
        <taxon>Eukaryota</taxon>
        <taxon>Metazoa</taxon>
        <taxon>Cnidaria</taxon>
        <taxon>Hydrozoa</taxon>
        <taxon>Hydroidolina</taxon>
        <taxon>Leptothecata</taxon>
        <taxon>Obeliida</taxon>
        <taxon>Clytiidae</taxon>
        <taxon>Clytia</taxon>
    </lineage>
</organism>
<evidence type="ECO:0000256" key="1">
    <source>
        <dbReference type="SAM" id="MobiDB-lite"/>
    </source>
</evidence>
<reference evidence="2" key="1">
    <citation type="submission" date="2021-01" db="UniProtKB">
        <authorList>
            <consortium name="EnsemblMetazoa"/>
        </authorList>
    </citation>
    <scope>IDENTIFICATION</scope>
</reference>
<proteinExistence type="predicted"/>
<accession>A0A7M5U4S5</accession>